<dbReference type="eggNOG" id="ENOG502STD3">
    <property type="taxonomic scope" value="Eukaryota"/>
</dbReference>
<evidence type="ECO:0000256" key="2">
    <source>
        <dbReference type="SAM" id="Phobius"/>
    </source>
</evidence>
<feature type="transmembrane region" description="Helical" evidence="2">
    <location>
        <begin position="466"/>
        <end position="485"/>
    </location>
</feature>
<keyword evidence="2" id="KW-1133">Transmembrane helix</keyword>
<feature type="transmembrane region" description="Helical" evidence="2">
    <location>
        <begin position="307"/>
        <end position="328"/>
    </location>
</feature>
<name>L1JRD5_GUITC</name>
<feature type="transmembrane region" description="Helical" evidence="2">
    <location>
        <begin position="925"/>
        <end position="943"/>
    </location>
</feature>
<dbReference type="EnsemblProtists" id="EKX50653">
    <property type="protein sequence ID" value="EKX50653"/>
    <property type="gene ID" value="GUITHDRAFT_135269"/>
</dbReference>
<dbReference type="AlphaFoldDB" id="L1JRD5"/>
<feature type="transmembrane region" description="Helical" evidence="2">
    <location>
        <begin position="141"/>
        <end position="160"/>
    </location>
</feature>
<keyword evidence="5" id="KW-1185">Reference proteome</keyword>
<protein>
    <submittedName>
        <fullName evidence="3 4">Uncharacterized protein</fullName>
    </submittedName>
</protein>
<feature type="transmembrane region" description="Helical" evidence="2">
    <location>
        <begin position="540"/>
        <end position="558"/>
    </location>
</feature>
<proteinExistence type="predicted"/>
<evidence type="ECO:0000313" key="4">
    <source>
        <dbReference type="EnsemblProtists" id="EKX50653"/>
    </source>
</evidence>
<reference evidence="5" key="2">
    <citation type="submission" date="2012-11" db="EMBL/GenBank/DDBJ databases">
        <authorList>
            <person name="Kuo A."/>
            <person name="Curtis B.A."/>
            <person name="Tanifuji G."/>
            <person name="Burki F."/>
            <person name="Gruber A."/>
            <person name="Irimia M."/>
            <person name="Maruyama S."/>
            <person name="Arias M.C."/>
            <person name="Ball S.G."/>
            <person name="Gile G.H."/>
            <person name="Hirakawa Y."/>
            <person name="Hopkins J.F."/>
            <person name="Rensing S.A."/>
            <person name="Schmutz J."/>
            <person name="Symeonidi A."/>
            <person name="Elias M."/>
            <person name="Eveleigh R.J."/>
            <person name="Herman E.K."/>
            <person name="Klute M.J."/>
            <person name="Nakayama T."/>
            <person name="Obornik M."/>
            <person name="Reyes-Prieto A."/>
            <person name="Armbrust E.V."/>
            <person name="Aves S.J."/>
            <person name="Beiko R.G."/>
            <person name="Coutinho P."/>
            <person name="Dacks J.B."/>
            <person name="Durnford D.G."/>
            <person name="Fast N.M."/>
            <person name="Green B.R."/>
            <person name="Grisdale C."/>
            <person name="Hempe F."/>
            <person name="Henrissat B."/>
            <person name="Hoppner M.P."/>
            <person name="Ishida K.-I."/>
            <person name="Kim E."/>
            <person name="Koreny L."/>
            <person name="Kroth P.G."/>
            <person name="Liu Y."/>
            <person name="Malik S.-B."/>
            <person name="Maier U.G."/>
            <person name="McRose D."/>
            <person name="Mock T."/>
            <person name="Neilson J.A."/>
            <person name="Onodera N.T."/>
            <person name="Poole A.M."/>
            <person name="Pritham E.J."/>
            <person name="Richards T.A."/>
            <person name="Rocap G."/>
            <person name="Roy S.W."/>
            <person name="Sarai C."/>
            <person name="Schaack S."/>
            <person name="Shirato S."/>
            <person name="Slamovits C.H."/>
            <person name="Spencer D.F."/>
            <person name="Suzuki S."/>
            <person name="Worden A.Z."/>
            <person name="Zauner S."/>
            <person name="Barry K."/>
            <person name="Bell C."/>
            <person name="Bharti A.K."/>
            <person name="Crow J.A."/>
            <person name="Grimwood J."/>
            <person name="Kramer R."/>
            <person name="Lindquist E."/>
            <person name="Lucas S."/>
            <person name="Salamov A."/>
            <person name="McFadden G.I."/>
            <person name="Lane C.E."/>
            <person name="Keeling P.J."/>
            <person name="Gray M.W."/>
            <person name="Grigoriev I.V."/>
            <person name="Archibald J.M."/>
        </authorList>
    </citation>
    <scope>NUCLEOTIDE SEQUENCE</scope>
    <source>
        <strain evidence="5">CCMP2712</strain>
    </source>
</reference>
<feature type="transmembrane region" description="Helical" evidence="2">
    <location>
        <begin position="110"/>
        <end position="134"/>
    </location>
</feature>
<evidence type="ECO:0000313" key="3">
    <source>
        <dbReference type="EMBL" id="EKX50653.1"/>
    </source>
</evidence>
<reference evidence="4" key="3">
    <citation type="submission" date="2015-06" db="UniProtKB">
        <authorList>
            <consortium name="EnsemblProtists"/>
        </authorList>
    </citation>
    <scope>IDENTIFICATION</scope>
</reference>
<dbReference type="KEGG" id="gtt:GUITHDRAFT_135269"/>
<sequence length="973" mass="108657">MHLRSRSQANSTQDCERHAAVSFRETADELATEQAMDDDIPSFDISTSVLVPFIAILGSSALALRGFWSVLSSPGCTVGDDLSSHFAEISFFAQSIRHGRLDFWFDQVQLGYPLFMTYSPLPLLLLAPVLLLAGGDVDRELFVFRFILLILWVLAPMAWYRGARGLGLDRLQASACSLLWMRVSDQHSFGVGVNALLGKGLLSHFMACLLLPLWVGSFSSRLAVLMRQEEEEERRRRRRGWRWQQALKGSLSLVGGGRSQEDLASALCFTFILMSNTFSAIFALMAGGVLCLAHSRRVQQLLESSWLLARIVLLAAVCNLFWMMRFLLHVGDQGGLPFKHWPNFKGDKPSAVCRFLLSGDAFDHPGYPLCTLAALVGFACASSVGGEKGCAEDKPAGGGARSEERRSEEGRSEEGKSEERRSEERSGKERSREDVQEWLQRRVSELRATPLEPFDLSRFMRAPTHACRSLKLLLLLSAVMLHGRSNLRAIYSLLPFHDDVESMRYILGVHTAGIFLGGIAAASPIKFLWEKMKERSRSSFVRLCCFFTLLFDINSLGYRDIVEHLREDKRRGAGHRYMVHQSTRSHFTLNMLAHVAGAAGLISYSRGYHDTLSFWHLEHFSWTPALFRLYNVKHVVVAKKKVLQVPSYISTVFPSCAANVSMDGCISQLGNGYSLHQVSGEFGLVEIVSSPLVVCSRGGYKSPALRYLLLNITRGMYEQGMLPSLSRGSCSGAGGAGGAGRGKDTLEGAGERDVLEVLESNSEYVKRKGLEGPVALQQAIEKFAAYNLRLVGMETIKAGLEQVSKLVQVAVESRWGAGMEGSGRSRCEVVREEERDPGRVAARVKCHGGFRPAGSDVVVLKMSFHSLWTVVARWREEGRGKEKRVEHFAVSPNLIGVSMLDFKEGFEDGQEVELLFAFRNPRDQHILFVFSVVLLLYMMYRMLRDASYKSCKELKMTLLSKQPHRKFRLRKAE</sequence>
<reference evidence="3 5" key="1">
    <citation type="journal article" date="2012" name="Nature">
        <title>Algal genomes reveal evolutionary mosaicism and the fate of nucleomorphs.</title>
        <authorList>
            <consortium name="DOE Joint Genome Institute"/>
            <person name="Curtis B.A."/>
            <person name="Tanifuji G."/>
            <person name="Burki F."/>
            <person name="Gruber A."/>
            <person name="Irimia M."/>
            <person name="Maruyama S."/>
            <person name="Arias M.C."/>
            <person name="Ball S.G."/>
            <person name="Gile G.H."/>
            <person name="Hirakawa Y."/>
            <person name="Hopkins J.F."/>
            <person name="Kuo A."/>
            <person name="Rensing S.A."/>
            <person name="Schmutz J."/>
            <person name="Symeonidi A."/>
            <person name="Elias M."/>
            <person name="Eveleigh R.J."/>
            <person name="Herman E.K."/>
            <person name="Klute M.J."/>
            <person name="Nakayama T."/>
            <person name="Obornik M."/>
            <person name="Reyes-Prieto A."/>
            <person name="Armbrust E.V."/>
            <person name="Aves S.J."/>
            <person name="Beiko R.G."/>
            <person name="Coutinho P."/>
            <person name="Dacks J.B."/>
            <person name="Durnford D.G."/>
            <person name="Fast N.M."/>
            <person name="Green B.R."/>
            <person name="Grisdale C.J."/>
            <person name="Hempel F."/>
            <person name="Henrissat B."/>
            <person name="Hoppner M.P."/>
            <person name="Ishida K."/>
            <person name="Kim E."/>
            <person name="Koreny L."/>
            <person name="Kroth P.G."/>
            <person name="Liu Y."/>
            <person name="Malik S.B."/>
            <person name="Maier U.G."/>
            <person name="McRose D."/>
            <person name="Mock T."/>
            <person name="Neilson J.A."/>
            <person name="Onodera N.T."/>
            <person name="Poole A.M."/>
            <person name="Pritham E.J."/>
            <person name="Richards T.A."/>
            <person name="Rocap G."/>
            <person name="Roy S.W."/>
            <person name="Sarai C."/>
            <person name="Schaack S."/>
            <person name="Shirato S."/>
            <person name="Slamovits C.H."/>
            <person name="Spencer D.F."/>
            <person name="Suzuki S."/>
            <person name="Worden A.Z."/>
            <person name="Zauner S."/>
            <person name="Barry K."/>
            <person name="Bell C."/>
            <person name="Bharti A.K."/>
            <person name="Crow J.A."/>
            <person name="Grimwood J."/>
            <person name="Kramer R."/>
            <person name="Lindquist E."/>
            <person name="Lucas S."/>
            <person name="Salamov A."/>
            <person name="McFadden G.I."/>
            <person name="Lane C.E."/>
            <person name="Keeling P.J."/>
            <person name="Gray M.W."/>
            <person name="Grigoriev I.V."/>
            <person name="Archibald J.M."/>
        </authorList>
    </citation>
    <scope>NUCLEOTIDE SEQUENCE</scope>
    <source>
        <strain evidence="3 5">CCMP2712</strain>
    </source>
</reference>
<keyword evidence="2" id="KW-0812">Transmembrane</keyword>
<dbReference type="GeneID" id="17307129"/>
<dbReference type="RefSeq" id="XP_005837633.1">
    <property type="nucleotide sequence ID" value="XM_005837576.1"/>
</dbReference>
<accession>L1JRD5</accession>
<feature type="transmembrane region" description="Helical" evidence="2">
    <location>
        <begin position="49"/>
        <end position="68"/>
    </location>
</feature>
<feature type="transmembrane region" description="Helical" evidence="2">
    <location>
        <begin position="505"/>
        <end position="528"/>
    </location>
</feature>
<dbReference type="OrthoDB" id="5956754at2759"/>
<dbReference type="EMBL" id="JH992978">
    <property type="protein sequence ID" value="EKX50653.1"/>
    <property type="molecule type" value="Genomic_DNA"/>
</dbReference>
<dbReference type="HOGENOM" id="CLU_305127_0_0_1"/>
<gene>
    <name evidence="3" type="ORF">GUITHDRAFT_135269</name>
</gene>
<feature type="region of interest" description="Disordered" evidence="1">
    <location>
        <begin position="385"/>
        <end position="434"/>
    </location>
</feature>
<feature type="compositionally biased region" description="Basic and acidic residues" evidence="1">
    <location>
        <begin position="389"/>
        <end position="434"/>
    </location>
</feature>
<feature type="transmembrane region" description="Helical" evidence="2">
    <location>
        <begin position="266"/>
        <end position="295"/>
    </location>
</feature>
<keyword evidence="2" id="KW-0472">Membrane</keyword>
<dbReference type="Proteomes" id="UP000011087">
    <property type="component" value="Unassembled WGS sequence"/>
</dbReference>
<organism evidence="3">
    <name type="scientific">Guillardia theta (strain CCMP2712)</name>
    <name type="common">Cryptophyte</name>
    <dbReference type="NCBI Taxonomy" id="905079"/>
    <lineage>
        <taxon>Eukaryota</taxon>
        <taxon>Cryptophyceae</taxon>
        <taxon>Pyrenomonadales</taxon>
        <taxon>Geminigeraceae</taxon>
        <taxon>Guillardia</taxon>
    </lineage>
</organism>
<evidence type="ECO:0000313" key="5">
    <source>
        <dbReference type="Proteomes" id="UP000011087"/>
    </source>
</evidence>
<evidence type="ECO:0000256" key="1">
    <source>
        <dbReference type="SAM" id="MobiDB-lite"/>
    </source>
</evidence>
<dbReference type="PaxDb" id="55529-EKX50653"/>